<dbReference type="InParanoid" id="Q2H2U9"/>
<evidence type="ECO:0000313" key="4">
    <source>
        <dbReference type="Proteomes" id="UP000001056"/>
    </source>
</evidence>
<dbReference type="HOGENOM" id="CLU_021934_0_0_1"/>
<organism evidence="3 4">
    <name type="scientific">Chaetomium globosum (strain ATCC 6205 / CBS 148.51 / DSM 1962 / NBRC 6347 / NRRL 1970)</name>
    <name type="common">Soil fungus</name>
    <dbReference type="NCBI Taxonomy" id="306901"/>
    <lineage>
        <taxon>Eukaryota</taxon>
        <taxon>Fungi</taxon>
        <taxon>Dikarya</taxon>
        <taxon>Ascomycota</taxon>
        <taxon>Pezizomycotina</taxon>
        <taxon>Sordariomycetes</taxon>
        <taxon>Sordariomycetidae</taxon>
        <taxon>Sordariales</taxon>
        <taxon>Chaetomiaceae</taxon>
        <taxon>Chaetomium</taxon>
    </lineage>
</organism>
<dbReference type="PROSITE" id="PS50146">
    <property type="entry name" value="DAGK"/>
    <property type="match status" value="1"/>
</dbReference>
<dbReference type="VEuPathDB" id="FungiDB:CHGG_03897"/>
<accession>Q2H2U9</accession>
<evidence type="ECO:0000313" key="3">
    <source>
        <dbReference type="EMBL" id="EAQ87278.1"/>
    </source>
</evidence>
<dbReference type="GeneID" id="4391564"/>
<feature type="region of interest" description="Disordered" evidence="1">
    <location>
        <begin position="264"/>
        <end position="285"/>
    </location>
</feature>
<name>Q2H2U9_CHAGB</name>
<dbReference type="Gene3D" id="3.40.50.10330">
    <property type="entry name" value="Probable inorganic polyphosphate/atp-NAD kinase, domain 1"/>
    <property type="match status" value="1"/>
</dbReference>
<dbReference type="GO" id="GO:0005737">
    <property type="term" value="C:cytoplasm"/>
    <property type="evidence" value="ECO:0007669"/>
    <property type="project" value="TreeGrafter"/>
</dbReference>
<dbReference type="InterPro" id="IPR050187">
    <property type="entry name" value="Lipid_Phosphate_FormReg"/>
</dbReference>
<dbReference type="InterPro" id="IPR017438">
    <property type="entry name" value="ATP-NAD_kinase_N"/>
</dbReference>
<dbReference type="OrthoDB" id="3853857at2759"/>
<dbReference type="OMA" id="YGFHASI"/>
<dbReference type="EMBL" id="CH408032">
    <property type="protein sequence ID" value="EAQ87278.1"/>
    <property type="molecule type" value="Genomic_DNA"/>
</dbReference>
<proteinExistence type="predicted"/>
<evidence type="ECO:0000259" key="2">
    <source>
        <dbReference type="PROSITE" id="PS50146"/>
    </source>
</evidence>
<feature type="domain" description="DAGKc" evidence="2">
    <location>
        <begin position="87"/>
        <end position="238"/>
    </location>
</feature>
<protein>
    <recommendedName>
        <fullName evidence="2">DAGKc domain-containing protein</fullName>
    </recommendedName>
</protein>
<reference evidence="4" key="1">
    <citation type="journal article" date="2015" name="Genome Announc.">
        <title>Draft genome sequence of the cellulolytic fungus Chaetomium globosum.</title>
        <authorList>
            <person name="Cuomo C.A."/>
            <person name="Untereiner W.A."/>
            <person name="Ma L.-J."/>
            <person name="Grabherr M."/>
            <person name="Birren B.W."/>
        </authorList>
    </citation>
    <scope>NUCLEOTIDE SEQUENCE [LARGE SCALE GENOMIC DNA]</scope>
    <source>
        <strain evidence="4">ATCC 6205 / CBS 148.51 / DSM 1962 / NBRC 6347 / NRRL 1970</strain>
    </source>
</reference>
<dbReference type="GO" id="GO:0046512">
    <property type="term" value="P:sphingosine biosynthetic process"/>
    <property type="evidence" value="ECO:0007669"/>
    <property type="project" value="TreeGrafter"/>
</dbReference>
<dbReference type="SUPFAM" id="SSF111331">
    <property type="entry name" value="NAD kinase/diacylglycerol kinase-like"/>
    <property type="match status" value="1"/>
</dbReference>
<feature type="compositionally biased region" description="Acidic residues" evidence="1">
    <location>
        <begin position="274"/>
        <end position="283"/>
    </location>
</feature>
<dbReference type="PANTHER" id="PTHR12358:SF108">
    <property type="entry name" value="DAGKC DOMAIN-CONTAINING PROTEIN"/>
    <property type="match status" value="1"/>
</dbReference>
<dbReference type="GO" id="GO:0016020">
    <property type="term" value="C:membrane"/>
    <property type="evidence" value="ECO:0007669"/>
    <property type="project" value="TreeGrafter"/>
</dbReference>
<sequence>MTTQHVNSAAGESLEDAITKIKREEVVFVVPKDSGSGYRIYSLVEGSTSDGEKPLNLEVVQCEQHQLPEDLSGFLLGQGRLPPAHLGPPREVHVVVSTHSGLKLAEDFYQGVLRSLLGAVGLESSEIKGQGGYQVTVTESSDTIRDFAQGLGRDGYATERTVILLSGDGGVTDFLNGQDRGPPPPDNALLPTIALLPLGTGNALFHSLHKPLYTTTTTTNPTPSPLSDTPAYRVHGAKRFAMAAGELLKLGHVYDVVVGVRRGGDGGGGGSEGESGEGVEGEGGEGGNGFNYILATLVSNLEKTFAISPKSRPLDGRLRLVHFGDVGGAKTMEIMMAAYREGEHVGMPEVGYEDVDEVKVTVAEEDPRWRKVCVDGSIVELERGGWVRVGREERERVKILVDAGVAR</sequence>
<gene>
    <name evidence="3" type="ORF">CHGG_03897</name>
</gene>
<dbReference type="InterPro" id="IPR016064">
    <property type="entry name" value="NAD/diacylglycerol_kinase_sf"/>
</dbReference>
<dbReference type="Proteomes" id="UP000001056">
    <property type="component" value="Unassembled WGS sequence"/>
</dbReference>
<dbReference type="AlphaFoldDB" id="Q2H2U9"/>
<keyword evidence="4" id="KW-1185">Reference proteome</keyword>
<dbReference type="PANTHER" id="PTHR12358">
    <property type="entry name" value="SPHINGOSINE KINASE"/>
    <property type="match status" value="1"/>
</dbReference>
<dbReference type="RefSeq" id="XP_001223111.1">
    <property type="nucleotide sequence ID" value="XM_001223110.1"/>
</dbReference>
<dbReference type="InterPro" id="IPR001206">
    <property type="entry name" value="Diacylglycerol_kinase_cat_dom"/>
</dbReference>
<dbReference type="eggNOG" id="ENOG502S2DU">
    <property type="taxonomic scope" value="Eukaryota"/>
</dbReference>
<dbReference type="Pfam" id="PF00781">
    <property type="entry name" value="DAGK_cat"/>
    <property type="match status" value="1"/>
</dbReference>
<dbReference type="GO" id="GO:0001727">
    <property type="term" value="F:lipid kinase activity"/>
    <property type="evidence" value="ECO:0007669"/>
    <property type="project" value="TreeGrafter"/>
</dbReference>
<evidence type="ECO:0000256" key="1">
    <source>
        <dbReference type="SAM" id="MobiDB-lite"/>
    </source>
</evidence>
<dbReference type="Gene3D" id="2.60.200.40">
    <property type="match status" value="1"/>
</dbReference>